<organism evidence="2 3">
    <name type="scientific">Acaulospora morrowiae</name>
    <dbReference type="NCBI Taxonomy" id="94023"/>
    <lineage>
        <taxon>Eukaryota</taxon>
        <taxon>Fungi</taxon>
        <taxon>Fungi incertae sedis</taxon>
        <taxon>Mucoromycota</taxon>
        <taxon>Glomeromycotina</taxon>
        <taxon>Glomeromycetes</taxon>
        <taxon>Diversisporales</taxon>
        <taxon>Acaulosporaceae</taxon>
        <taxon>Acaulospora</taxon>
    </lineage>
</organism>
<evidence type="ECO:0000313" key="2">
    <source>
        <dbReference type="EMBL" id="CAG8719570.1"/>
    </source>
</evidence>
<accession>A0A9N9I4E9</accession>
<feature type="region of interest" description="Disordered" evidence="1">
    <location>
        <begin position="1"/>
        <end position="264"/>
    </location>
</feature>
<dbReference type="AlphaFoldDB" id="A0A9N9I4E9"/>
<comment type="caution">
    <text evidence="2">The sequence shown here is derived from an EMBL/GenBank/DDBJ whole genome shotgun (WGS) entry which is preliminary data.</text>
</comment>
<evidence type="ECO:0000313" key="3">
    <source>
        <dbReference type="Proteomes" id="UP000789342"/>
    </source>
</evidence>
<reference evidence="2" key="1">
    <citation type="submission" date="2021-06" db="EMBL/GenBank/DDBJ databases">
        <authorList>
            <person name="Kallberg Y."/>
            <person name="Tangrot J."/>
            <person name="Rosling A."/>
        </authorList>
    </citation>
    <scope>NUCLEOTIDE SEQUENCE</scope>
    <source>
        <strain evidence="2">CL551</strain>
    </source>
</reference>
<sequence length="264" mass="28035">SYPHHEGAGTPYPQYGQSTSSGFNPPKSTPSSAPQSHEDSTHPPSSVNALSSTPQQQSSGSTDPVRSENRYVQYEPSRRPYPVEQSTSTSAPQTTNPNASSQQSSSYNPPTVTRSTPVSLPSLAPLSATDRNDRNYSGGSNVQNHPYLSTNSSSSSHSSSQHSKSPQITSQKHSPYEQHPQPPYSQTSSNSSASRMSFPPVNEHPNGGKKNGVSPNMNVGNEHSSNPPSSPSSGYEGSYPSRRQGGDAEGERNVSQNSGGGEKY</sequence>
<dbReference type="EMBL" id="CAJVPV010022016">
    <property type="protein sequence ID" value="CAG8719570.1"/>
    <property type="molecule type" value="Genomic_DNA"/>
</dbReference>
<name>A0A9N9I4E9_9GLOM</name>
<proteinExistence type="predicted"/>
<feature type="compositionally biased region" description="Polar residues" evidence="1">
    <location>
        <begin position="84"/>
        <end position="119"/>
    </location>
</feature>
<feature type="compositionally biased region" description="Low complexity" evidence="1">
    <location>
        <begin position="51"/>
        <end position="62"/>
    </location>
</feature>
<protein>
    <submittedName>
        <fullName evidence="2">11535_t:CDS:1</fullName>
    </submittedName>
</protein>
<keyword evidence="3" id="KW-1185">Reference proteome</keyword>
<dbReference type="Proteomes" id="UP000789342">
    <property type="component" value="Unassembled WGS sequence"/>
</dbReference>
<evidence type="ECO:0000256" key="1">
    <source>
        <dbReference type="SAM" id="MobiDB-lite"/>
    </source>
</evidence>
<feature type="compositionally biased region" description="Polar residues" evidence="1">
    <location>
        <begin position="135"/>
        <end position="148"/>
    </location>
</feature>
<feature type="non-terminal residue" evidence="2">
    <location>
        <position position="1"/>
    </location>
</feature>
<feature type="compositionally biased region" description="Low complexity" evidence="1">
    <location>
        <begin position="149"/>
        <end position="170"/>
    </location>
</feature>
<gene>
    <name evidence="2" type="ORF">AMORRO_LOCUS13246</name>
</gene>
<feature type="compositionally biased region" description="Low complexity" evidence="1">
    <location>
        <begin position="221"/>
        <end position="241"/>
    </location>
</feature>
<feature type="compositionally biased region" description="Polar residues" evidence="1">
    <location>
        <begin position="184"/>
        <end position="195"/>
    </location>
</feature>